<comment type="caution">
    <text evidence="2">The sequence shown here is derived from an EMBL/GenBank/DDBJ whole genome shotgun (WGS) entry which is preliminary data.</text>
</comment>
<protein>
    <submittedName>
        <fullName evidence="2">Heterokaryon incompatibility protein-domain-containing protein</fullName>
    </submittedName>
</protein>
<dbReference type="EMBL" id="JAULSR010000002">
    <property type="protein sequence ID" value="KAK0629341.1"/>
    <property type="molecule type" value="Genomic_DNA"/>
</dbReference>
<dbReference type="InterPro" id="IPR001202">
    <property type="entry name" value="WW_dom"/>
</dbReference>
<sequence length="714" mass="80781">MNRPPTYQYQPLKGSIEEIRLVHLLPGNLADPISFRIEHAPLSLPPTPPPKDNHNVELAEHLQGILPLAWSIQETDAGDLIAFNVTNGETRLLASKSEHHGQQLPEYEPKYDALSYTWGTAAVSEFAEIQVHPEQPIQALGIRPNLASALRHLRLPAGIRVLWIDAICINQDDMEERSEQVQRMADIYSRAHQVVAWLGNEGDGSQQAFATLRHVGNQLRSTTSGRTIAAPDATEPRLWRNDTPPSFSESDWQAITALVERQWFYRLWCWQEIKLGSRTGRLQCGQDSIPWAKFWLAITCLHAKDTTISRQFRERCRHIVFLRYEGESMSNILDIARSKGCADPRDKIYGLLGITPEYFKSEIVVNYLRPVGDVYKDAFLAHSRATQRLDLLKHCDLSGRSIGGPSWVPDWSKTEFASPILSEQWATGISRAWFTYRDEEPEMLEVVGTLYSTVKTVSSSAAPKQEEETLLVVKDWYQQLALDLGTTYPGGEDIKTAFILTLCMNRTNLRHPDVHFWPVLEWTYYLDEILQLGPESSNDPIYLERETANLIQKIRGRRFFMTEDGHFGTAPAGVEAGDAICLLLGTNAPILLRPRTPESPDTSLYQVVGECYIYGLSDAAGLLGPIPGPWHPIITGDNLGRARQWFFNLATGERTIDDPRLAPLPHDNWDRALYERQLGDPTIFERFVNLGTGEMANHDPRMSVEALEGRYEYS</sequence>
<evidence type="ECO:0000313" key="3">
    <source>
        <dbReference type="Proteomes" id="UP001174934"/>
    </source>
</evidence>
<name>A0AA39X8M0_9PEZI</name>
<feature type="domain" description="WW" evidence="1">
    <location>
        <begin position="624"/>
        <end position="661"/>
    </location>
</feature>
<gene>
    <name evidence="2" type="ORF">B0T17DRAFT_183289</name>
</gene>
<keyword evidence="3" id="KW-1185">Reference proteome</keyword>
<dbReference type="AlphaFoldDB" id="A0AA39X8M0"/>
<dbReference type="InterPro" id="IPR010730">
    <property type="entry name" value="HET"/>
</dbReference>
<dbReference type="Proteomes" id="UP001174934">
    <property type="component" value="Unassembled WGS sequence"/>
</dbReference>
<evidence type="ECO:0000259" key="1">
    <source>
        <dbReference type="PROSITE" id="PS50020"/>
    </source>
</evidence>
<dbReference type="PANTHER" id="PTHR24148">
    <property type="entry name" value="ANKYRIN REPEAT DOMAIN-CONTAINING PROTEIN 39 HOMOLOG-RELATED"/>
    <property type="match status" value="1"/>
</dbReference>
<proteinExistence type="predicted"/>
<evidence type="ECO:0000313" key="2">
    <source>
        <dbReference type="EMBL" id="KAK0629341.1"/>
    </source>
</evidence>
<dbReference type="PANTHER" id="PTHR24148:SF73">
    <property type="entry name" value="HET DOMAIN PROTEIN (AFU_ORTHOLOGUE AFUA_8G01020)"/>
    <property type="match status" value="1"/>
</dbReference>
<dbReference type="InterPro" id="IPR052895">
    <property type="entry name" value="HetReg/Transcr_Mod"/>
</dbReference>
<reference evidence="2" key="1">
    <citation type="submission" date="2023-06" db="EMBL/GenBank/DDBJ databases">
        <title>Genome-scale phylogeny and comparative genomics of the fungal order Sordariales.</title>
        <authorList>
            <consortium name="Lawrence Berkeley National Laboratory"/>
            <person name="Hensen N."/>
            <person name="Bonometti L."/>
            <person name="Westerberg I."/>
            <person name="Brannstrom I.O."/>
            <person name="Guillou S."/>
            <person name="Cros-Aarteil S."/>
            <person name="Calhoun S."/>
            <person name="Haridas S."/>
            <person name="Kuo A."/>
            <person name="Mondo S."/>
            <person name="Pangilinan J."/>
            <person name="Riley R."/>
            <person name="LaButti K."/>
            <person name="Andreopoulos B."/>
            <person name="Lipzen A."/>
            <person name="Chen C."/>
            <person name="Yanf M."/>
            <person name="Daum C."/>
            <person name="Ng V."/>
            <person name="Clum A."/>
            <person name="Steindorff A."/>
            <person name="Ohm R."/>
            <person name="Martin F."/>
            <person name="Silar P."/>
            <person name="Natvig D."/>
            <person name="Lalanne C."/>
            <person name="Gautier V."/>
            <person name="Ament-velasquez S.L."/>
            <person name="Kruys A."/>
            <person name="Hutchinson M.I."/>
            <person name="Powell A.J."/>
            <person name="Barry K."/>
            <person name="Miller A.N."/>
            <person name="Grigoriev I.V."/>
            <person name="Debuchy R."/>
            <person name="Gladieux P."/>
            <person name="Thoren M.H."/>
            <person name="Johannesson H."/>
        </authorList>
    </citation>
    <scope>NUCLEOTIDE SEQUENCE</scope>
    <source>
        <strain evidence="2">SMH3391-2</strain>
    </source>
</reference>
<accession>A0AA39X8M0</accession>
<dbReference type="Pfam" id="PF06985">
    <property type="entry name" value="HET"/>
    <property type="match status" value="1"/>
</dbReference>
<dbReference type="Pfam" id="PF26639">
    <property type="entry name" value="Het-6_barrel"/>
    <property type="match status" value="1"/>
</dbReference>
<dbReference type="PROSITE" id="PS50020">
    <property type="entry name" value="WW_DOMAIN_2"/>
    <property type="match status" value="1"/>
</dbReference>
<organism evidence="2 3">
    <name type="scientific">Bombardia bombarda</name>
    <dbReference type="NCBI Taxonomy" id="252184"/>
    <lineage>
        <taxon>Eukaryota</taxon>
        <taxon>Fungi</taxon>
        <taxon>Dikarya</taxon>
        <taxon>Ascomycota</taxon>
        <taxon>Pezizomycotina</taxon>
        <taxon>Sordariomycetes</taxon>
        <taxon>Sordariomycetidae</taxon>
        <taxon>Sordariales</taxon>
        <taxon>Lasiosphaeriaceae</taxon>
        <taxon>Bombardia</taxon>
    </lineage>
</organism>